<keyword evidence="2" id="KW-1185">Reference proteome</keyword>
<evidence type="ECO:0000313" key="1">
    <source>
        <dbReference type="EMBL" id="CAB4008072.1"/>
    </source>
</evidence>
<dbReference type="PANTHER" id="PTHR46880:SF5">
    <property type="entry name" value="DUF4371 DOMAIN-CONTAINING PROTEIN"/>
    <property type="match status" value="1"/>
</dbReference>
<dbReference type="PANTHER" id="PTHR46880">
    <property type="entry name" value="RAS-ASSOCIATING DOMAIN-CONTAINING PROTEIN"/>
    <property type="match status" value="1"/>
</dbReference>
<accession>A0A7D9EF33</accession>
<dbReference type="OrthoDB" id="6611240at2759"/>
<protein>
    <submittedName>
        <fullName evidence="1">Zinc finger MYM-type 1-like</fullName>
    </submittedName>
</protein>
<dbReference type="AlphaFoldDB" id="A0A7D9EF33"/>
<dbReference type="Pfam" id="PF05699">
    <property type="entry name" value="Dimer_Tnp_hAT"/>
    <property type="match status" value="1"/>
</dbReference>
<dbReference type="Proteomes" id="UP001152795">
    <property type="component" value="Unassembled WGS sequence"/>
</dbReference>
<evidence type="ECO:0000313" key="2">
    <source>
        <dbReference type="Proteomes" id="UP001152795"/>
    </source>
</evidence>
<sequence>MQGSDDDGTTRRKASALLKKILEFNFIFAVMFMRVIMRKTQILTTEMQKPEFNILDALTLIDGTVTSLERIRSSEVEMNDQIQSSVEFAKSFGLNPEENCAQKRPRIEFSVFENIVNSEKKSGKTVHDVADVAYRNKSILPAVYKCFKLLLTAPVTVAKNERTFSKMKVIKNFLRSTMSGERLEDLIVLAAEKNLTDKIDFNVVLKAWIAKKNRKLPIKLL</sequence>
<gene>
    <name evidence="1" type="ORF">PACLA_8A049128</name>
</gene>
<reference evidence="1" key="1">
    <citation type="submission" date="2020-04" db="EMBL/GenBank/DDBJ databases">
        <authorList>
            <person name="Alioto T."/>
            <person name="Alioto T."/>
            <person name="Gomez Garrido J."/>
        </authorList>
    </citation>
    <scope>NUCLEOTIDE SEQUENCE</scope>
    <source>
        <strain evidence="1">A484AB</strain>
    </source>
</reference>
<dbReference type="GO" id="GO:0046983">
    <property type="term" value="F:protein dimerization activity"/>
    <property type="evidence" value="ECO:0007669"/>
    <property type="project" value="InterPro"/>
</dbReference>
<proteinExistence type="predicted"/>
<name>A0A7D9EF33_PARCT</name>
<organism evidence="1 2">
    <name type="scientific">Paramuricea clavata</name>
    <name type="common">Red gorgonian</name>
    <name type="synonym">Violescent sea-whip</name>
    <dbReference type="NCBI Taxonomy" id="317549"/>
    <lineage>
        <taxon>Eukaryota</taxon>
        <taxon>Metazoa</taxon>
        <taxon>Cnidaria</taxon>
        <taxon>Anthozoa</taxon>
        <taxon>Octocorallia</taxon>
        <taxon>Malacalcyonacea</taxon>
        <taxon>Plexauridae</taxon>
        <taxon>Paramuricea</taxon>
    </lineage>
</organism>
<comment type="caution">
    <text evidence="1">The sequence shown here is derived from an EMBL/GenBank/DDBJ whole genome shotgun (WGS) entry which is preliminary data.</text>
</comment>
<dbReference type="InterPro" id="IPR008906">
    <property type="entry name" value="HATC_C_dom"/>
</dbReference>
<dbReference type="EMBL" id="CACRXK020006011">
    <property type="protein sequence ID" value="CAB4008072.1"/>
    <property type="molecule type" value="Genomic_DNA"/>
</dbReference>